<reference evidence="2" key="1">
    <citation type="submission" date="2025-08" db="UniProtKB">
        <authorList>
            <consortium name="Ensembl"/>
        </authorList>
    </citation>
    <scope>IDENTIFICATION</scope>
</reference>
<reference evidence="2" key="2">
    <citation type="submission" date="2025-09" db="UniProtKB">
        <authorList>
            <consortium name="Ensembl"/>
        </authorList>
    </citation>
    <scope>IDENTIFICATION</scope>
</reference>
<evidence type="ECO:0008006" key="4">
    <source>
        <dbReference type="Google" id="ProtNLM"/>
    </source>
</evidence>
<dbReference type="Ensembl" id="ENSVKKT00000008518.1">
    <property type="protein sequence ID" value="ENSVKKP00000008302.1"/>
    <property type="gene ID" value="ENSVKKG00000005912.1"/>
</dbReference>
<name>A0A8D2J8R7_VARKO</name>
<evidence type="ECO:0000313" key="2">
    <source>
        <dbReference type="Ensembl" id="ENSVKKP00000008302.1"/>
    </source>
</evidence>
<organism evidence="2 3">
    <name type="scientific">Varanus komodoensis</name>
    <name type="common">Komodo dragon</name>
    <dbReference type="NCBI Taxonomy" id="61221"/>
    <lineage>
        <taxon>Eukaryota</taxon>
        <taxon>Metazoa</taxon>
        <taxon>Chordata</taxon>
        <taxon>Craniata</taxon>
        <taxon>Vertebrata</taxon>
        <taxon>Euteleostomi</taxon>
        <taxon>Lepidosauria</taxon>
        <taxon>Squamata</taxon>
        <taxon>Bifurcata</taxon>
        <taxon>Unidentata</taxon>
        <taxon>Episquamata</taxon>
        <taxon>Toxicofera</taxon>
        <taxon>Anguimorpha</taxon>
        <taxon>Paleoanguimorpha</taxon>
        <taxon>Varanoidea</taxon>
        <taxon>Varanidae</taxon>
        <taxon>Varanus</taxon>
    </lineage>
</organism>
<dbReference type="InterPro" id="IPR015943">
    <property type="entry name" value="WD40/YVTN_repeat-like_dom_sf"/>
</dbReference>
<dbReference type="PANTHER" id="PTHR44324:SF2">
    <property type="entry name" value="WD REPEAT-CONTAINING PROTEIN 64"/>
    <property type="match status" value="1"/>
</dbReference>
<dbReference type="SUPFAM" id="SSF50978">
    <property type="entry name" value="WD40 repeat-like"/>
    <property type="match status" value="1"/>
</dbReference>
<evidence type="ECO:0000256" key="1">
    <source>
        <dbReference type="ARBA" id="ARBA00022737"/>
    </source>
</evidence>
<dbReference type="Proteomes" id="UP000694545">
    <property type="component" value="Unplaced"/>
</dbReference>
<dbReference type="PANTHER" id="PTHR44324">
    <property type="entry name" value="WD40 REPEAT DOMAIN 95"/>
    <property type="match status" value="1"/>
</dbReference>
<protein>
    <recommendedName>
        <fullName evidence="4">WDR64 protein</fullName>
    </recommendedName>
</protein>
<sequence>FRINWLAFIFIFYGGFFCFTAEEMDYDKFFAAVQDLFGPEVKTQDVKTFYRKISNNPDGRTEWCEIFGYYMVDGDALAAQLDEENMVFLVSKKQRVTKAGVKRRDVIKCIVKIPQLDFLVTASQKAMLTIFNSQMRIMTSTSIPDSSWITGCDYLSQLKRVVAVTERTIIIWDYKSQGSALDNCFIIKPMEHCLLCVCAVPRPVELLVKDDILMGDDGGYVNLFTVTSEDFGLKQSKSKKKTQIMVIDSRRFKSIKRKLHNDWVVKVKYIPALNCFGSCSFDSVHSLVLDDLKRLEDNIPVRDFSVPRGVNAFTYCGKANIVVTGGK</sequence>
<keyword evidence="3" id="KW-1185">Reference proteome</keyword>
<dbReference type="InterPro" id="IPR036322">
    <property type="entry name" value="WD40_repeat_dom_sf"/>
</dbReference>
<dbReference type="Gene3D" id="2.130.10.10">
    <property type="entry name" value="YVTN repeat-like/Quinoprotein amine dehydrogenase"/>
    <property type="match status" value="1"/>
</dbReference>
<evidence type="ECO:0000313" key="3">
    <source>
        <dbReference type="Proteomes" id="UP000694545"/>
    </source>
</evidence>
<proteinExistence type="predicted"/>
<dbReference type="AlphaFoldDB" id="A0A8D2J8R7"/>
<dbReference type="InterPro" id="IPR051242">
    <property type="entry name" value="WD-EF-hand_domain"/>
</dbReference>
<dbReference type="OMA" id="MDTSWIT"/>
<keyword evidence="1" id="KW-0677">Repeat</keyword>
<accession>A0A8D2J8R7</accession>